<evidence type="ECO:0000259" key="7">
    <source>
        <dbReference type="Pfam" id="PF00156"/>
    </source>
</evidence>
<dbReference type="EMBL" id="NOXS01000022">
    <property type="protein sequence ID" value="OYQ21447.1"/>
    <property type="molecule type" value="Genomic_DNA"/>
</dbReference>
<dbReference type="GO" id="GO:0000287">
    <property type="term" value="F:magnesium ion binding"/>
    <property type="evidence" value="ECO:0007669"/>
    <property type="project" value="UniProtKB-UniRule"/>
</dbReference>
<dbReference type="Proteomes" id="UP000216361">
    <property type="component" value="Unassembled WGS sequence"/>
</dbReference>
<evidence type="ECO:0000256" key="4">
    <source>
        <dbReference type="ARBA" id="ARBA00022679"/>
    </source>
</evidence>
<evidence type="ECO:0000256" key="6">
    <source>
        <dbReference type="HAMAP-Rule" id="MF_01208"/>
    </source>
</evidence>
<feature type="binding site" description="in other chain" evidence="6">
    <location>
        <begin position="126"/>
        <end position="134"/>
    </location>
    <ligand>
        <name>5-phospho-alpha-D-ribose 1-diphosphate</name>
        <dbReference type="ChEBI" id="CHEBI:58017"/>
        <note>ligand shared between dimeric partners</note>
    </ligand>
</feature>
<evidence type="ECO:0000313" key="9">
    <source>
        <dbReference type="Proteomes" id="UP000216361"/>
    </source>
</evidence>
<name>A0A255XWQ0_9PROT</name>
<dbReference type="CDD" id="cd06223">
    <property type="entry name" value="PRTases_typeI"/>
    <property type="match status" value="1"/>
</dbReference>
<reference evidence="8 9" key="1">
    <citation type="submission" date="2017-07" db="EMBL/GenBank/DDBJ databases">
        <title>Elstera cyanobacteriorum sp. nov., a novel bacterium isolated from cyanobacterial aggregates in a eutrophic lake.</title>
        <authorList>
            <person name="Cai H."/>
        </authorList>
    </citation>
    <scope>NUCLEOTIDE SEQUENCE [LARGE SCALE GENOMIC DNA]</scope>
    <source>
        <strain evidence="8 9">TH019</strain>
    </source>
</reference>
<accession>A0A255XWQ0</accession>
<feature type="binding site" evidence="6">
    <location>
        <position position="130"/>
    </location>
    <ligand>
        <name>orotate</name>
        <dbReference type="ChEBI" id="CHEBI:30839"/>
    </ligand>
</feature>
<organism evidence="8 9">
    <name type="scientific">Elstera cyanobacteriorum</name>
    <dbReference type="NCBI Taxonomy" id="2022747"/>
    <lineage>
        <taxon>Bacteria</taxon>
        <taxon>Pseudomonadati</taxon>
        <taxon>Pseudomonadota</taxon>
        <taxon>Alphaproteobacteria</taxon>
        <taxon>Rhodospirillales</taxon>
        <taxon>Rhodospirillaceae</taxon>
        <taxon>Elstera</taxon>
    </lineage>
</organism>
<dbReference type="AlphaFoldDB" id="A0A255XWQ0"/>
<feature type="binding site" description="in other chain" evidence="6">
    <location>
        <position position="101"/>
    </location>
    <ligand>
        <name>5-phospho-alpha-D-ribose 1-diphosphate</name>
        <dbReference type="ChEBI" id="CHEBI:58017"/>
        <note>ligand shared between dimeric partners</note>
    </ligand>
</feature>
<dbReference type="GO" id="GO:0044205">
    <property type="term" value="P:'de novo' UMP biosynthetic process"/>
    <property type="evidence" value="ECO:0007669"/>
    <property type="project" value="UniProtKB-UniRule"/>
</dbReference>
<evidence type="ECO:0000256" key="3">
    <source>
        <dbReference type="ARBA" id="ARBA00022676"/>
    </source>
</evidence>
<dbReference type="GO" id="GO:0019856">
    <property type="term" value="P:pyrimidine nucleobase biosynthetic process"/>
    <property type="evidence" value="ECO:0007669"/>
    <property type="project" value="TreeGrafter"/>
</dbReference>
<feature type="binding site" evidence="6">
    <location>
        <position position="100"/>
    </location>
    <ligand>
        <name>5-phospho-alpha-D-ribose 1-diphosphate</name>
        <dbReference type="ChEBI" id="CHEBI:58017"/>
        <note>ligand shared between dimeric partners</note>
    </ligand>
</feature>
<feature type="domain" description="Phosphoribosyltransferase" evidence="7">
    <location>
        <begin position="52"/>
        <end position="156"/>
    </location>
</feature>
<dbReference type="EC" id="2.4.2.10" evidence="2 6"/>
<dbReference type="HAMAP" id="MF_01208">
    <property type="entry name" value="PyrE"/>
    <property type="match status" value="1"/>
</dbReference>
<dbReference type="GO" id="GO:0004588">
    <property type="term" value="F:orotate phosphoribosyltransferase activity"/>
    <property type="evidence" value="ECO:0007669"/>
    <property type="project" value="UniProtKB-UniRule"/>
</dbReference>
<comment type="pathway">
    <text evidence="1 6">Pyrimidine metabolism; UMP biosynthesis via de novo pathway; UMP from orotate: step 1/2.</text>
</comment>
<evidence type="ECO:0000313" key="8">
    <source>
        <dbReference type="EMBL" id="OYQ21447.1"/>
    </source>
</evidence>
<keyword evidence="3 6" id="KW-0328">Glycosyltransferase</keyword>
<keyword evidence="9" id="KW-1185">Reference proteome</keyword>
<evidence type="ECO:0000256" key="1">
    <source>
        <dbReference type="ARBA" id="ARBA00004889"/>
    </source>
</evidence>
<dbReference type="OrthoDB" id="9802134at2"/>
<comment type="similarity">
    <text evidence="6">Belongs to the purine/pyrimidine phosphoribosyltransferase family. PyrE subfamily.</text>
</comment>
<dbReference type="InterPro" id="IPR029057">
    <property type="entry name" value="PRTase-like"/>
</dbReference>
<keyword evidence="4 6" id="KW-0808">Transferase</keyword>
<keyword evidence="6" id="KW-0460">Magnesium</keyword>
<dbReference type="Gene3D" id="3.40.50.2020">
    <property type="match status" value="1"/>
</dbReference>
<comment type="cofactor">
    <cofactor evidence="6">
        <name>Mg(2+)</name>
        <dbReference type="ChEBI" id="CHEBI:18420"/>
    </cofactor>
</comment>
<keyword evidence="5 6" id="KW-0665">Pyrimidine biosynthesis</keyword>
<gene>
    <name evidence="6" type="primary">pyrE</name>
    <name evidence="8" type="ORF">CHR90_02120</name>
</gene>
<comment type="subunit">
    <text evidence="6">Homodimer.</text>
</comment>
<proteinExistence type="inferred from homology"/>
<dbReference type="InterPro" id="IPR000836">
    <property type="entry name" value="PRTase_dom"/>
</dbReference>
<comment type="caution">
    <text evidence="6">Lacks conserved residue(s) required for the propagation of feature annotation.</text>
</comment>
<sequence>MSLTPAQAVARLLLEIEAVHIRPQQPFTFTSGTLSPVYVDCRKIIGFPRARKAVIDFAVQKISEGIGYERIDAVAGGETAGIPYAAWIADRLGLPMLYVRKKPKGFGRNAQIEGSFKDGDRVLLVEDLASQGGSKVTFINALREAGAQCDHTLVVFFYAAFGGGLKVLDDLGVTLHYLSTWKEVLEVADIDKRTSAADMVEVRSFLADPDAWSKAHGGP</sequence>
<comment type="caution">
    <text evidence="8">The sequence shown here is derived from an EMBL/GenBank/DDBJ whole genome shotgun (WGS) entry which is preliminary data.</text>
</comment>
<dbReference type="Pfam" id="PF00156">
    <property type="entry name" value="Pribosyltran"/>
    <property type="match status" value="1"/>
</dbReference>
<evidence type="ECO:0000256" key="2">
    <source>
        <dbReference type="ARBA" id="ARBA00011971"/>
    </source>
</evidence>
<dbReference type="InterPro" id="IPR023031">
    <property type="entry name" value="OPRT"/>
</dbReference>
<dbReference type="UniPathway" id="UPA00070">
    <property type="reaction ID" value="UER00119"/>
</dbReference>
<comment type="catalytic activity">
    <reaction evidence="6">
        <text>orotidine 5'-phosphate + diphosphate = orotate + 5-phospho-alpha-D-ribose 1-diphosphate</text>
        <dbReference type="Rhea" id="RHEA:10380"/>
        <dbReference type="ChEBI" id="CHEBI:30839"/>
        <dbReference type="ChEBI" id="CHEBI:33019"/>
        <dbReference type="ChEBI" id="CHEBI:57538"/>
        <dbReference type="ChEBI" id="CHEBI:58017"/>
        <dbReference type="EC" id="2.4.2.10"/>
    </reaction>
</comment>
<dbReference type="NCBIfam" id="NF001729">
    <property type="entry name" value="PRK00455.1-3"/>
    <property type="match status" value="1"/>
</dbReference>
<comment type="function">
    <text evidence="6">Catalyzes the transfer of a ribosyl phosphate group from 5-phosphoribose 1-diphosphate to orotate, leading to the formation of orotidine monophosphate (OMP).</text>
</comment>
<dbReference type="RefSeq" id="WP_094407255.1">
    <property type="nucleotide sequence ID" value="NZ_BMJZ01000007.1"/>
</dbReference>
<feature type="binding site" evidence="6">
    <location>
        <position position="104"/>
    </location>
    <ligand>
        <name>5-phospho-alpha-D-ribose 1-diphosphate</name>
        <dbReference type="ChEBI" id="CHEBI:58017"/>
        <note>ligand shared between dimeric partners</note>
    </ligand>
</feature>
<dbReference type="PANTHER" id="PTHR19278:SF9">
    <property type="entry name" value="URIDINE 5'-MONOPHOSPHATE SYNTHASE"/>
    <property type="match status" value="1"/>
</dbReference>
<dbReference type="SUPFAM" id="SSF53271">
    <property type="entry name" value="PRTase-like"/>
    <property type="match status" value="1"/>
</dbReference>
<evidence type="ECO:0000256" key="5">
    <source>
        <dbReference type="ARBA" id="ARBA00022975"/>
    </source>
</evidence>
<protein>
    <recommendedName>
        <fullName evidence="2 6">Orotate phosphoribosyltransferase</fullName>
        <shortName evidence="6">OPRT</shortName>
        <shortName evidence="6">OPRTase</shortName>
        <ecNumber evidence="2 6">2.4.2.10</ecNumber>
    </recommendedName>
</protein>
<dbReference type="PANTHER" id="PTHR19278">
    <property type="entry name" value="OROTATE PHOSPHORIBOSYLTRANSFERASE"/>
    <property type="match status" value="1"/>
</dbReference>